<organism evidence="1 2">
    <name type="scientific">Catonella massiliensis</name>
    <dbReference type="NCBI Taxonomy" id="2799636"/>
    <lineage>
        <taxon>Bacteria</taxon>
        <taxon>Bacillati</taxon>
        <taxon>Bacillota</taxon>
        <taxon>Clostridia</taxon>
        <taxon>Lachnospirales</taxon>
        <taxon>Lachnospiraceae</taxon>
        <taxon>Catonella</taxon>
    </lineage>
</organism>
<dbReference type="EMBL" id="JAEPRJ010000001">
    <property type="protein sequence ID" value="MBK5898172.1"/>
    <property type="molecule type" value="Genomic_DNA"/>
</dbReference>
<accession>A0ABS1J287</accession>
<dbReference type="InterPro" id="IPR011006">
    <property type="entry name" value="CheY-like_superfamily"/>
</dbReference>
<sequence>MRILHLEDSPAKYADIRAVLLSCGIKPDDIVWVKNLTDGIFELKEAEKSGNHFDLAITDMYYPVEPGGYEEPDTGYKFVEFVRNERLKLPIVICSSVRINDGSVLDCLWYSALSNWEMQLREIISRFD</sequence>
<proteinExistence type="predicted"/>
<comment type="caution">
    <text evidence="1">The sequence shown here is derived from an EMBL/GenBank/DDBJ whole genome shotgun (WGS) entry which is preliminary data.</text>
</comment>
<reference evidence="1 2" key="1">
    <citation type="submission" date="2021-01" db="EMBL/GenBank/DDBJ databases">
        <title>Isolation and description of Catonella massiliensis sp. nov., a novel Catonella species, isolated from a stable periodontitis subject.</title>
        <authorList>
            <person name="Antezack A."/>
            <person name="Boxberger M."/>
            <person name="La Scola B."/>
            <person name="Monnet-Corti V."/>
        </authorList>
    </citation>
    <scope>NUCLEOTIDE SEQUENCE [LARGE SCALE GENOMIC DNA]</scope>
    <source>
        <strain evidence="1 2">Marseille-Q4567</strain>
    </source>
</reference>
<keyword evidence="2" id="KW-1185">Reference proteome</keyword>
<dbReference type="Proteomes" id="UP000604730">
    <property type="component" value="Unassembled WGS sequence"/>
</dbReference>
<dbReference type="SUPFAM" id="SSF52172">
    <property type="entry name" value="CheY-like"/>
    <property type="match status" value="1"/>
</dbReference>
<dbReference type="Gene3D" id="3.40.50.2300">
    <property type="match status" value="1"/>
</dbReference>
<protein>
    <submittedName>
        <fullName evidence="1">Response regulator</fullName>
    </submittedName>
</protein>
<evidence type="ECO:0000313" key="2">
    <source>
        <dbReference type="Proteomes" id="UP000604730"/>
    </source>
</evidence>
<evidence type="ECO:0000313" key="1">
    <source>
        <dbReference type="EMBL" id="MBK5898172.1"/>
    </source>
</evidence>
<dbReference type="RefSeq" id="WP_208429607.1">
    <property type="nucleotide sequence ID" value="NZ_JAEPRJ010000001.1"/>
</dbReference>
<name>A0ABS1J287_9FIRM</name>
<gene>
    <name evidence="1" type="ORF">JJN12_10350</name>
</gene>